<dbReference type="Proteomes" id="UP001179952">
    <property type="component" value="Unassembled WGS sequence"/>
</dbReference>
<dbReference type="EMBL" id="JAUJYN010000004">
    <property type="protein sequence ID" value="KAK1273046.1"/>
    <property type="molecule type" value="Genomic_DNA"/>
</dbReference>
<feature type="region of interest" description="Disordered" evidence="1">
    <location>
        <begin position="24"/>
        <end position="58"/>
    </location>
</feature>
<sequence>MTHMVADTKIQSCGSGIQRRMLGKGEETCVSSNNDPSNADSQRVPFGTQYKSFPLQGK</sequence>
<evidence type="ECO:0000313" key="3">
    <source>
        <dbReference type="Proteomes" id="UP001179952"/>
    </source>
</evidence>
<keyword evidence="3" id="KW-1185">Reference proteome</keyword>
<evidence type="ECO:0000313" key="2">
    <source>
        <dbReference type="EMBL" id="KAK1273046.1"/>
    </source>
</evidence>
<reference evidence="2" key="1">
    <citation type="journal article" date="2023" name="Nat. Commun.">
        <title>Diploid and tetraploid genomes of Acorus and the evolution of monocots.</title>
        <authorList>
            <person name="Ma L."/>
            <person name="Liu K.W."/>
            <person name="Li Z."/>
            <person name="Hsiao Y.Y."/>
            <person name="Qi Y."/>
            <person name="Fu T."/>
            <person name="Tang G.D."/>
            <person name="Zhang D."/>
            <person name="Sun W.H."/>
            <person name="Liu D.K."/>
            <person name="Li Y."/>
            <person name="Chen G.Z."/>
            <person name="Liu X.D."/>
            <person name="Liao X.Y."/>
            <person name="Jiang Y.T."/>
            <person name="Yu X."/>
            <person name="Hao Y."/>
            <person name="Huang J."/>
            <person name="Zhao X.W."/>
            <person name="Ke S."/>
            <person name="Chen Y.Y."/>
            <person name="Wu W.L."/>
            <person name="Hsu J.L."/>
            <person name="Lin Y.F."/>
            <person name="Huang M.D."/>
            <person name="Li C.Y."/>
            <person name="Huang L."/>
            <person name="Wang Z.W."/>
            <person name="Zhao X."/>
            <person name="Zhong W.Y."/>
            <person name="Peng D.H."/>
            <person name="Ahmad S."/>
            <person name="Lan S."/>
            <person name="Zhang J.S."/>
            <person name="Tsai W.C."/>
            <person name="Van de Peer Y."/>
            <person name="Liu Z.J."/>
        </authorList>
    </citation>
    <scope>NUCLEOTIDE SEQUENCE</scope>
    <source>
        <strain evidence="2">SCP</strain>
    </source>
</reference>
<accession>A0AAV9B9H8</accession>
<organism evidence="2 3">
    <name type="scientific">Acorus gramineus</name>
    <name type="common">Dwarf sweet flag</name>
    <dbReference type="NCBI Taxonomy" id="55184"/>
    <lineage>
        <taxon>Eukaryota</taxon>
        <taxon>Viridiplantae</taxon>
        <taxon>Streptophyta</taxon>
        <taxon>Embryophyta</taxon>
        <taxon>Tracheophyta</taxon>
        <taxon>Spermatophyta</taxon>
        <taxon>Magnoliopsida</taxon>
        <taxon>Liliopsida</taxon>
        <taxon>Acoraceae</taxon>
        <taxon>Acorus</taxon>
    </lineage>
</organism>
<comment type="caution">
    <text evidence="2">The sequence shown here is derived from an EMBL/GenBank/DDBJ whole genome shotgun (WGS) entry which is preliminary data.</text>
</comment>
<feature type="compositionally biased region" description="Polar residues" evidence="1">
    <location>
        <begin position="29"/>
        <end position="41"/>
    </location>
</feature>
<protein>
    <submittedName>
        <fullName evidence="2">Uncharacterized protein</fullName>
    </submittedName>
</protein>
<reference evidence="2" key="2">
    <citation type="submission" date="2023-06" db="EMBL/GenBank/DDBJ databases">
        <authorList>
            <person name="Ma L."/>
            <person name="Liu K.-W."/>
            <person name="Li Z."/>
            <person name="Hsiao Y.-Y."/>
            <person name="Qi Y."/>
            <person name="Fu T."/>
            <person name="Tang G."/>
            <person name="Zhang D."/>
            <person name="Sun W.-H."/>
            <person name="Liu D.-K."/>
            <person name="Li Y."/>
            <person name="Chen G.-Z."/>
            <person name="Liu X.-D."/>
            <person name="Liao X.-Y."/>
            <person name="Jiang Y.-T."/>
            <person name="Yu X."/>
            <person name="Hao Y."/>
            <person name="Huang J."/>
            <person name="Zhao X.-W."/>
            <person name="Ke S."/>
            <person name="Chen Y.-Y."/>
            <person name="Wu W.-L."/>
            <person name="Hsu J.-L."/>
            <person name="Lin Y.-F."/>
            <person name="Huang M.-D."/>
            <person name="Li C.-Y."/>
            <person name="Huang L."/>
            <person name="Wang Z.-W."/>
            <person name="Zhao X."/>
            <person name="Zhong W.-Y."/>
            <person name="Peng D.-H."/>
            <person name="Ahmad S."/>
            <person name="Lan S."/>
            <person name="Zhang J.-S."/>
            <person name="Tsai W.-C."/>
            <person name="Van De Peer Y."/>
            <person name="Liu Z.-J."/>
        </authorList>
    </citation>
    <scope>NUCLEOTIDE SEQUENCE</scope>
    <source>
        <strain evidence="2">SCP</strain>
        <tissue evidence="2">Leaves</tissue>
    </source>
</reference>
<gene>
    <name evidence="2" type="ORF">QJS04_geneDACA010868</name>
</gene>
<evidence type="ECO:0000256" key="1">
    <source>
        <dbReference type="SAM" id="MobiDB-lite"/>
    </source>
</evidence>
<name>A0AAV9B9H8_ACOGR</name>
<proteinExistence type="predicted"/>
<dbReference type="AlphaFoldDB" id="A0AAV9B9H8"/>